<dbReference type="OrthoDB" id="4190273at2759"/>
<keyword evidence="3" id="KW-1185">Reference proteome</keyword>
<organism evidence="2 3">
    <name type="scientific">Emergomyces pasteurianus Ep9510</name>
    <dbReference type="NCBI Taxonomy" id="1447872"/>
    <lineage>
        <taxon>Eukaryota</taxon>
        <taxon>Fungi</taxon>
        <taxon>Dikarya</taxon>
        <taxon>Ascomycota</taxon>
        <taxon>Pezizomycotina</taxon>
        <taxon>Eurotiomycetes</taxon>
        <taxon>Eurotiomycetidae</taxon>
        <taxon>Onygenales</taxon>
        <taxon>Ajellomycetaceae</taxon>
        <taxon>Emergomyces</taxon>
    </lineage>
</organism>
<sequence>MNLRSGGTPDLTKEYMPTRTRSIQTPEAQQGLETSLSTPDINQKIAASGVFKLEDNKQNDSNSKLNNNFQDPADNRMSDASDQSDHDNASEKTCMRLEIVRLQHEVELMKASRETAFISKRNVNLNLTEYLQQCRRMSALVKILDKFKDQIRLIK</sequence>
<dbReference type="VEuPathDB" id="FungiDB:AJ78_08438"/>
<comment type="caution">
    <text evidence="2">The sequence shown here is derived from an EMBL/GenBank/DDBJ whole genome shotgun (WGS) entry which is preliminary data.</text>
</comment>
<feature type="compositionally biased region" description="Polar residues" evidence="1">
    <location>
        <begin position="19"/>
        <end position="40"/>
    </location>
</feature>
<feature type="compositionally biased region" description="Basic and acidic residues" evidence="1">
    <location>
        <begin position="73"/>
        <end position="90"/>
    </location>
</feature>
<protein>
    <submittedName>
        <fullName evidence="2">Uncharacterized protein</fullName>
    </submittedName>
</protein>
<dbReference type="STRING" id="1447872.A0A1J9Q622"/>
<evidence type="ECO:0000256" key="1">
    <source>
        <dbReference type="SAM" id="MobiDB-lite"/>
    </source>
</evidence>
<evidence type="ECO:0000313" key="3">
    <source>
        <dbReference type="Proteomes" id="UP000182235"/>
    </source>
</evidence>
<reference evidence="2 3" key="1">
    <citation type="submission" date="2015-07" db="EMBL/GenBank/DDBJ databases">
        <title>Emmonsia species relationships and genome sequence.</title>
        <authorList>
            <consortium name="The Broad Institute Genomics Platform"/>
            <person name="Cuomo C.A."/>
            <person name="Munoz J.F."/>
            <person name="Imamovic A."/>
            <person name="Priest M.E."/>
            <person name="Young S."/>
            <person name="Clay O.K."/>
            <person name="McEwen J.G."/>
        </authorList>
    </citation>
    <scope>NUCLEOTIDE SEQUENCE [LARGE SCALE GENOMIC DNA]</scope>
    <source>
        <strain evidence="2 3">UAMH 9510</strain>
    </source>
</reference>
<evidence type="ECO:0000313" key="2">
    <source>
        <dbReference type="EMBL" id="OJD10597.1"/>
    </source>
</evidence>
<feature type="region of interest" description="Disordered" evidence="1">
    <location>
        <begin position="52"/>
        <end position="90"/>
    </location>
</feature>
<feature type="non-terminal residue" evidence="2">
    <location>
        <position position="155"/>
    </location>
</feature>
<proteinExistence type="predicted"/>
<dbReference type="Proteomes" id="UP000182235">
    <property type="component" value="Unassembled WGS sequence"/>
</dbReference>
<feature type="compositionally biased region" description="Polar residues" evidence="1">
    <location>
        <begin position="59"/>
        <end position="70"/>
    </location>
</feature>
<dbReference type="AlphaFoldDB" id="A0A1J9Q622"/>
<feature type="region of interest" description="Disordered" evidence="1">
    <location>
        <begin position="1"/>
        <end position="40"/>
    </location>
</feature>
<gene>
    <name evidence="2" type="ORF">AJ78_08438</name>
</gene>
<name>A0A1J9Q622_9EURO</name>
<accession>A0A1J9Q622</accession>
<dbReference type="EMBL" id="LGRN01000745">
    <property type="protein sequence ID" value="OJD10597.1"/>
    <property type="molecule type" value="Genomic_DNA"/>
</dbReference>